<dbReference type="InterPro" id="IPR009297">
    <property type="entry name" value="DUF952"/>
</dbReference>
<gene>
    <name evidence="1" type="ORF">BDEG_25973</name>
</gene>
<dbReference type="PANTHER" id="PTHR34129:SF1">
    <property type="entry name" value="DUF952 DOMAIN-CONTAINING PROTEIN"/>
    <property type="match status" value="1"/>
</dbReference>
<dbReference type="OrthoDB" id="3335358at2759"/>
<evidence type="ECO:0000313" key="1">
    <source>
        <dbReference type="EMBL" id="OAJ42521.1"/>
    </source>
</evidence>
<accession>A0A177WT47</accession>
<dbReference type="Gene3D" id="3.20.170.20">
    <property type="entry name" value="Protein of unknown function DUF952"/>
    <property type="match status" value="1"/>
</dbReference>
<name>A0A177WT47_BATDL</name>
<sequence>MAEPATRPTVSYKILTFEEYNGIKDMIPIIAESSSISTKWNGTALDLNDGFIHLSTQAQALPTVDRFFSTLSQVILLEVNLVQLSGDSLRWELAPSVQKGCMDAGMGVKDATIAATFPHIHGGLDLKAVVRVLVVERQMGKDGLHETWKSVWPLH</sequence>
<dbReference type="AlphaFoldDB" id="A0A177WT47"/>
<evidence type="ECO:0008006" key="3">
    <source>
        <dbReference type="Google" id="ProtNLM"/>
    </source>
</evidence>
<dbReference type="EMBL" id="DS022308">
    <property type="protein sequence ID" value="OAJ42521.1"/>
    <property type="molecule type" value="Genomic_DNA"/>
</dbReference>
<proteinExistence type="predicted"/>
<reference evidence="1 2" key="1">
    <citation type="submission" date="2006-10" db="EMBL/GenBank/DDBJ databases">
        <title>The Genome Sequence of Batrachochytrium dendrobatidis JEL423.</title>
        <authorList>
            <consortium name="The Broad Institute Genome Sequencing Platform"/>
            <person name="Birren B."/>
            <person name="Lander E."/>
            <person name="Galagan J."/>
            <person name="Cuomo C."/>
            <person name="Devon K."/>
            <person name="Jaffe D."/>
            <person name="Butler J."/>
            <person name="Alvarez P."/>
            <person name="Gnerre S."/>
            <person name="Grabherr M."/>
            <person name="Kleber M."/>
            <person name="Mauceli E."/>
            <person name="Brockman W."/>
            <person name="Young S."/>
            <person name="LaButti K."/>
            <person name="Sykes S."/>
            <person name="DeCaprio D."/>
            <person name="Crawford M."/>
            <person name="Koehrsen M."/>
            <person name="Engels R."/>
            <person name="Montgomery P."/>
            <person name="Pearson M."/>
            <person name="Howarth C."/>
            <person name="Larson L."/>
            <person name="White J."/>
            <person name="O'Leary S."/>
            <person name="Kodira C."/>
            <person name="Zeng Q."/>
            <person name="Yandava C."/>
            <person name="Alvarado L."/>
            <person name="Longcore J."/>
            <person name="James T."/>
        </authorList>
    </citation>
    <scope>NUCLEOTIDE SEQUENCE [LARGE SCALE GENOMIC DNA]</scope>
    <source>
        <strain evidence="1 2">JEL423</strain>
    </source>
</reference>
<protein>
    <recommendedName>
        <fullName evidence="3">DUF952 domain-containing protein</fullName>
    </recommendedName>
</protein>
<dbReference type="Pfam" id="PF06108">
    <property type="entry name" value="DUF952"/>
    <property type="match status" value="1"/>
</dbReference>
<dbReference type="Proteomes" id="UP000077115">
    <property type="component" value="Unassembled WGS sequence"/>
</dbReference>
<dbReference type="SUPFAM" id="SSF56399">
    <property type="entry name" value="ADP-ribosylation"/>
    <property type="match status" value="1"/>
</dbReference>
<dbReference type="PANTHER" id="PTHR34129">
    <property type="entry name" value="BLR1139 PROTEIN"/>
    <property type="match status" value="1"/>
</dbReference>
<reference evidence="1 2" key="2">
    <citation type="submission" date="2016-05" db="EMBL/GenBank/DDBJ databases">
        <title>Lineage-specific infection strategies underlie the spectrum of fungal disease in amphibians.</title>
        <authorList>
            <person name="Cuomo C.A."/>
            <person name="Farrer R.A."/>
            <person name="James T."/>
            <person name="Longcore J."/>
            <person name="Birren B."/>
        </authorList>
    </citation>
    <scope>NUCLEOTIDE SEQUENCE [LARGE SCALE GENOMIC DNA]</scope>
    <source>
        <strain evidence="1 2">JEL423</strain>
    </source>
</reference>
<dbReference type="VEuPathDB" id="FungiDB:BDEG_25973"/>
<organism evidence="1 2">
    <name type="scientific">Batrachochytrium dendrobatidis (strain JEL423)</name>
    <dbReference type="NCBI Taxonomy" id="403673"/>
    <lineage>
        <taxon>Eukaryota</taxon>
        <taxon>Fungi</taxon>
        <taxon>Fungi incertae sedis</taxon>
        <taxon>Chytridiomycota</taxon>
        <taxon>Chytridiomycota incertae sedis</taxon>
        <taxon>Chytridiomycetes</taxon>
        <taxon>Rhizophydiales</taxon>
        <taxon>Rhizophydiales incertae sedis</taxon>
        <taxon>Batrachochytrium</taxon>
    </lineage>
</organism>
<evidence type="ECO:0000313" key="2">
    <source>
        <dbReference type="Proteomes" id="UP000077115"/>
    </source>
</evidence>